<dbReference type="InterPro" id="IPR047177">
    <property type="entry name" value="Pept_M20A"/>
</dbReference>
<dbReference type="Pfam" id="PF01546">
    <property type="entry name" value="Peptidase_M20"/>
    <property type="match status" value="1"/>
</dbReference>
<dbReference type="AlphaFoldDB" id="A0A543A2H5"/>
<dbReference type="InterPro" id="IPR011650">
    <property type="entry name" value="Peptidase_M20_dimer"/>
</dbReference>
<dbReference type="InterPro" id="IPR002933">
    <property type="entry name" value="Peptidase_M20"/>
</dbReference>
<keyword evidence="8" id="KW-1185">Reference proteome</keyword>
<proteinExistence type="inferred from homology"/>
<dbReference type="Gene3D" id="3.40.630.10">
    <property type="entry name" value="Zn peptidases"/>
    <property type="match status" value="1"/>
</dbReference>
<evidence type="ECO:0000259" key="6">
    <source>
        <dbReference type="Pfam" id="PF07687"/>
    </source>
</evidence>
<accession>A0A543A2H5</accession>
<dbReference type="Pfam" id="PF07687">
    <property type="entry name" value="M20_dimer"/>
    <property type="match status" value="1"/>
</dbReference>
<evidence type="ECO:0000256" key="2">
    <source>
        <dbReference type="ARBA" id="ARBA00022670"/>
    </source>
</evidence>
<keyword evidence="3" id="KW-0479">Metal-binding</keyword>
<dbReference type="GO" id="GO:0006508">
    <property type="term" value="P:proteolysis"/>
    <property type="evidence" value="ECO:0007669"/>
    <property type="project" value="UniProtKB-KW"/>
</dbReference>
<dbReference type="EMBL" id="VFOV01000001">
    <property type="protein sequence ID" value="TQL66788.1"/>
    <property type="molecule type" value="Genomic_DNA"/>
</dbReference>
<dbReference type="PANTHER" id="PTHR45962">
    <property type="entry name" value="N-FATTY-ACYL-AMINO ACID SYNTHASE/HYDROLASE PM20D1"/>
    <property type="match status" value="1"/>
</dbReference>
<keyword evidence="2" id="KW-0645">Protease</keyword>
<reference evidence="7 8" key="1">
    <citation type="submission" date="2019-06" db="EMBL/GenBank/DDBJ databases">
        <title>Sequencing the genomes of 1000 actinobacteria strains.</title>
        <authorList>
            <person name="Klenk H.-P."/>
        </authorList>
    </citation>
    <scope>NUCLEOTIDE SEQUENCE [LARGE SCALE GENOMIC DNA]</scope>
    <source>
        <strain evidence="7 8">DSM 25218</strain>
    </source>
</reference>
<dbReference type="Proteomes" id="UP000320209">
    <property type="component" value="Unassembled WGS sequence"/>
</dbReference>
<evidence type="ECO:0000256" key="1">
    <source>
        <dbReference type="ARBA" id="ARBA00006247"/>
    </source>
</evidence>
<dbReference type="RefSeq" id="WP_141778957.1">
    <property type="nucleotide sequence ID" value="NZ_VFOV01000001.1"/>
</dbReference>
<dbReference type="GO" id="GO:0046872">
    <property type="term" value="F:metal ion binding"/>
    <property type="evidence" value="ECO:0007669"/>
    <property type="project" value="UniProtKB-KW"/>
</dbReference>
<organism evidence="7 8">
    <name type="scientific">Nocardioides albertanoniae</name>
    <dbReference type="NCBI Taxonomy" id="1175486"/>
    <lineage>
        <taxon>Bacteria</taxon>
        <taxon>Bacillati</taxon>
        <taxon>Actinomycetota</taxon>
        <taxon>Actinomycetes</taxon>
        <taxon>Propionibacteriales</taxon>
        <taxon>Nocardioidaceae</taxon>
        <taxon>Nocardioides</taxon>
    </lineage>
</organism>
<evidence type="ECO:0000256" key="4">
    <source>
        <dbReference type="ARBA" id="ARBA00022801"/>
    </source>
</evidence>
<evidence type="ECO:0000313" key="8">
    <source>
        <dbReference type="Proteomes" id="UP000320209"/>
    </source>
</evidence>
<dbReference type="Gene3D" id="1.10.150.900">
    <property type="match status" value="1"/>
</dbReference>
<keyword evidence="5" id="KW-0862">Zinc</keyword>
<dbReference type="SUPFAM" id="SSF53187">
    <property type="entry name" value="Zn-dependent exopeptidases"/>
    <property type="match status" value="1"/>
</dbReference>
<dbReference type="SUPFAM" id="SSF55031">
    <property type="entry name" value="Bacterial exopeptidase dimerisation domain"/>
    <property type="match status" value="1"/>
</dbReference>
<comment type="similarity">
    <text evidence="1">Belongs to the peptidase M20A family.</text>
</comment>
<dbReference type="GO" id="GO:0004180">
    <property type="term" value="F:carboxypeptidase activity"/>
    <property type="evidence" value="ECO:0007669"/>
    <property type="project" value="UniProtKB-KW"/>
</dbReference>
<gene>
    <name evidence="7" type="ORF">FB381_0654</name>
</gene>
<protein>
    <submittedName>
        <fullName evidence="7">Carboxypeptidase PM20D1</fullName>
    </submittedName>
</protein>
<keyword evidence="7" id="KW-0121">Carboxypeptidase</keyword>
<evidence type="ECO:0000256" key="5">
    <source>
        <dbReference type="ARBA" id="ARBA00022833"/>
    </source>
</evidence>
<dbReference type="Gene3D" id="3.30.70.360">
    <property type="match status" value="1"/>
</dbReference>
<name>A0A543A2H5_9ACTN</name>
<dbReference type="OrthoDB" id="3665926at2"/>
<feature type="domain" description="Peptidase M20 dimerisation" evidence="6">
    <location>
        <begin position="191"/>
        <end position="338"/>
    </location>
</feature>
<evidence type="ECO:0000256" key="3">
    <source>
        <dbReference type="ARBA" id="ARBA00022723"/>
    </source>
</evidence>
<sequence>MSIDVVAALQAAVRAPTVSDRDESLIDEQAFVRLHAVLREHFPLLHEHLELIRVPEHGLLFCWRGASSERPVVLMAHQDVVPVTGQDWSRDPFSGEVVDGVIHGRGTLDDKGSLIGICAAVEALLAEEFVPAHDVWLSFGSDEEISGRAAQGAVAELRSRGVRPWFVIDEGGAIAYDAFPGVKTPVGVIGVAEKGTTSVELRVTGDGGHSSTPRRNAPTVRLARALTRLDRVRMPVSMPAPTVEMFGRLAPHAPAPLRPLMANAARLAPALTRALVRLGPEPAALARTTVAITTLQGSPALNVIATVATAGVNLRVMVGETVAEVVERLREAIADDSVEIRVVEDGPPSPVSPRDEAFHHIETVIDEVFPEAVAAPYIMLAATDSRHFYEICDRVYRFAPFRMTAEQRASIHAADEHLGVDDLLDGVRFYRRLIEEL</sequence>
<keyword evidence="4" id="KW-0378">Hydrolase</keyword>
<dbReference type="PANTHER" id="PTHR45962:SF1">
    <property type="entry name" value="N-FATTY-ACYL-AMINO ACID SYNTHASE_HYDROLASE PM20D1"/>
    <property type="match status" value="1"/>
</dbReference>
<comment type="caution">
    <text evidence="7">The sequence shown here is derived from an EMBL/GenBank/DDBJ whole genome shotgun (WGS) entry which is preliminary data.</text>
</comment>
<dbReference type="InterPro" id="IPR036264">
    <property type="entry name" value="Bact_exopeptidase_dim_dom"/>
</dbReference>
<evidence type="ECO:0000313" key="7">
    <source>
        <dbReference type="EMBL" id="TQL66788.1"/>
    </source>
</evidence>